<protein>
    <recommendedName>
        <fullName evidence="4">Carboxypeptidase regulatory-like domain-containing protein</fullName>
    </recommendedName>
</protein>
<proteinExistence type="predicted"/>
<feature type="transmembrane region" description="Helical" evidence="1">
    <location>
        <begin position="35"/>
        <end position="54"/>
    </location>
</feature>
<organism evidence="2 3">
    <name type="scientific">Geoanaerobacter pelophilus</name>
    <dbReference type="NCBI Taxonomy" id="60036"/>
    <lineage>
        <taxon>Bacteria</taxon>
        <taxon>Pseudomonadati</taxon>
        <taxon>Thermodesulfobacteriota</taxon>
        <taxon>Desulfuromonadia</taxon>
        <taxon>Geobacterales</taxon>
        <taxon>Geobacteraceae</taxon>
        <taxon>Geoanaerobacter</taxon>
    </lineage>
</organism>
<accession>A0ABQ0MIA1</accession>
<keyword evidence="1" id="KW-0812">Transmembrane</keyword>
<keyword evidence="3" id="KW-1185">Reference proteome</keyword>
<comment type="caution">
    <text evidence="2">The sequence shown here is derived from an EMBL/GenBank/DDBJ whole genome shotgun (WGS) entry which is preliminary data.</text>
</comment>
<name>A0ABQ0MIA1_9BACT</name>
<evidence type="ECO:0000313" key="2">
    <source>
        <dbReference type="EMBL" id="GAW66812.1"/>
    </source>
</evidence>
<keyword evidence="1" id="KW-1133">Transmembrane helix</keyword>
<evidence type="ECO:0000256" key="1">
    <source>
        <dbReference type="SAM" id="Phobius"/>
    </source>
</evidence>
<dbReference type="EMBL" id="BDQG01000001">
    <property type="protein sequence ID" value="GAW66812.1"/>
    <property type="molecule type" value="Genomic_DNA"/>
</dbReference>
<evidence type="ECO:0008006" key="4">
    <source>
        <dbReference type="Google" id="ProtNLM"/>
    </source>
</evidence>
<gene>
    <name evidence="2" type="ORF">GPEL0_01r2341</name>
</gene>
<dbReference type="Proteomes" id="UP000194153">
    <property type="component" value="Unassembled WGS sequence"/>
</dbReference>
<evidence type="ECO:0000313" key="3">
    <source>
        <dbReference type="Proteomes" id="UP000194153"/>
    </source>
</evidence>
<reference evidence="2 3" key="1">
    <citation type="submission" date="2017-04" db="EMBL/GenBank/DDBJ databases">
        <authorList>
            <consortium name="Geobacter pelophilus Genome Sequencing"/>
            <person name="Aoyagi T."/>
            <person name="Koike H."/>
            <person name="Hori T."/>
        </authorList>
    </citation>
    <scope>NUCLEOTIDE SEQUENCE [LARGE SCALE GENOMIC DNA]</scope>
    <source>
        <strain evidence="2 3">Drf2</strain>
    </source>
</reference>
<sequence length="203" mass="21768">MPLFKCSYVFGFQSDSLRAFSLNHFDLRPIQTVPAMRAFLCLLLLPLSVMLFSLDAAALARRPAGQWAYFYFDGGQFVPGKPEAGTFVAVQDGVQPMVTARADKLQVVPLPAGTGAVVGICYVQSSGGKLRTGAGFDAVPLIPVEISAGGRTVVTVETDISGYFVAALPPGSYRLIAKHVVEFVVESGRTKLLPLRVGKRMVD</sequence>
<keyword evidence="1" id="KW-0472">Membrane</keyword>
<reference evidence="3" key="2">
    <citation type="submission" date="2017-05" db="EMBL/GenBank/DDBJ databases">
        <title>Draft genome sequence of Geobacter pelophilus, a iron(III)-reducing bacteria.</title>
        <authorList>
            <person name="Aoyagi T."/>
            <person name="Koike H."/>
            <person name="Morita T."/>
            <person name="Sato Y."/>
            <person name="Habe H."/>
            <person name="Hori T."/>
        </authorList>
    </citation>
    <scope>NUCLEOTIDE SEQUENCE [LARGE SCALE GENOMIC DNA]</scope>
    <source>
        <strain evidence="3">Drf2</strain>
    </source>
</reference>